<dbReference type="InterPro" id="IPR043136">
    <property type="entry name" value="B30.2/SPRY_sf"/>
</dbReference>
<feature type="domain" description="B30.2/SPRY" evidence="8">
    <location>
        <begin position="1795"/>
        <end position="1987"/>
    </location>
</feature>
<organism evidence="10 11">
    <name type="scientific">Salmo trutta</name>
    <name type="common">Brown trout</name>
    <dbReference type="NCBI Taxonomy" id="8032"/>
    <lineage>
        <taxon>Eukaryota</taxon>
        <taxon>Metazoa</taxon>
        <taxon>Chordata</taxon>
        <taxon>Craniata</taxon>
        <taxon>Vertebrata</taxon>
        <taxon>Euteleostomi</taxon>
        <taxon>Actinopterygii</taxon>
        <taxon>Neopterygii</taxon>
        <taxon>Teleostei</taxon>
        <taxon>Protacanthopterygii</taxon>
        <taxon>Salmoniformes</taxon>
        <taxon>Salmonidae</taxon>
        <taxon>Salmoninae</taxon>
        <taxon>Salmo</taxon>
    </lineage>
</organism>
<accession>A0A673WWA5</accession>
<dbReference type="Pfam" id="PF17776">
    <property type="entry name" value="NLRC4_HD2"/>
    <property type="match status" value="2"/>
</dbReference>
<dbReference type="GO" id="GO:0005524">
    <property type="term" value="F:ATP binding"/>
    <property type="evidence" value="ECO:0007669"/>
    <property type="project" value="UniProtKB-KW"/>
</dbReference>
<dbReference type="Gene3D" id="2.60.120.920">
    <property type="match status" value="1"/>
</dbReference>
<sequence>MSLSGEKEEVGEHDTKAKRPIKRKSPASPVPSCVSMKSDWSMYRPIEFREGDFSTEQRNQQERSESDIVSGQSPPSHQTDLASIFSLLEENIMTFMKNELKMFKRILSPELPEGFESQKQDKEVVDAEDEKQESSAREGALKITLHVLRKMNQKELADTLEKKPDELAVICQRELKCNLKKKFQCVFEGIAEQGNPTLLNKIYTELYITEGGKGEVNNEHELRQIETTTRKQARPETAIKCNDVFKPLTGQDKHIRTVLTKGVAGIGKTVSVQKFILDWAEGKANQDVQFVFSFPFRELNLMKGEKHTLVNLLNHFSMETKQSRISNYDKYKVLFIFDGLDECRLPLDFQKNKICWDVTESTSVDVLLTNLIKGNLLPSALLWITTRPAAANKIPSWCVDQVTEVRGFNDPQKEEYFRKRFSDEDLAGRIISHIKTSRSLHIMCHIPVFCWISATVLEHMLKHKREEMPKTLTEMYTHLVVFHTKQKNEKYLGKEETGPHWNMENILSMGKLAFQQLVKGNLIFYEEDLSEAGIDVNEASVYSGLCTQLFKEECGLYQVKVYCFVHLSIQEFLAAVYVFLSFINNNENLMAELQIKSSNFSLQFRDEPEVTFYKSAVDKALQSETGNLDLFLRFLLGLSMESNQKHIRGLLTKTRISSQSHEETVKYIKEKIRENPSPERCINLFHCLNELNDHSLVEEIQSYLRSGSVSRAGLSPAQWSALVFVLLTSEKELDVFDLKKYSRSEEGLLRLLPVVIASRAVLMSGCGITEEGCASLVSALRSNPSHLRVLDLSNNDLKDSGVKLLSAGLEDPHCKLETLSPIKQERPASPVPSCVSMKSNQSMKHPIVFREGDFSTEQRNQQERSESEILSGQSSQSHQTDLDSIFSLLEEKIMTFVKNELKMFKRILSPELPEGFESQKQDEEVVDAEDEKQESSAREGALKITLHVLRKMNQKELADTLENYSDELAVICQRELKSNLKKKFQCVFEGIAKQGNPTLLNKIYTEHYITEGGTGEVNNEHELRQIETTTRKQARPETAIKCNDIFKPLTGQDKRIRTVLTKGVAGIGKTVSVQKFILDWAEGKANQDVQFVFSFPFRELNLMKGDKHTLIVLLNHFSMEIKQSRISNYDKYKVLFIFDGLDECRLPLDFQKNKICCDVTESTSVDVLLTNLIKGNLLPSALLWITTRPAAANKIPSGCVDQVTEVRGFNDPQKEEYFRKRFSDEDLASRIISHIKTSRSLHIMCHIPVFCWISATVLEHMLKHKREEMPKTLTEMYTHLVVFHTKQKNEKYLGKEETGPHWSKENILSLGKLAFQQLVNGNLIFYEEDLKEAGIDVNEASVYSGLCTQLFKEECVLYQDKVYCFVHLSIQEFLAAVYVFLSFINNNENLMDKLQTKSSIFSLLYRDKPEVTFYKSAVDKALQSETGNLDLFLRFLLGLSLESNQKHLRGLLTKTRSSSQSHEETVKYIKEKIRENPSPERCINLFHCLNELNDHSLVEEIQSYLSSGSLSKPNLSPAQWSALVFVLLTSEKELDVFDLKKYSRSEEGLLRLLPVVKASRAVLLSGCGVTEKGCDSLVSALKSNPTHLRELDLSNNDLKDSGVKLLSAGLEDPHCRLETLRLSGCLVTEEGCASLVSALRSNPSHLRELDLSYNHPGDSGVRLLSAGPEDPHCRLEKLKLSGCGVTEEGCASLVSALRSNPSHLRELDLSNNDLKDSGVKLLSAGLENPHCKLETLRLSGCLVTEEGCASLVSALRSNPSHLRELDLSYNHPGDSGVRLLSAGLEDPHCRLEKLNVEHGGENRMKPGLRKYVCDLTLDLNTVNRHLSLSEKNRKVTWRREKQPYPDHPERFEDCVQVLCREGLTGRCYWEVEWSGIMGAGIGVTYKGISRRGRVKDCCLGYNDKSWCLFCYDNRYIARHNNNPTTIDVPSSSSHRVGVYLDWPAGTLSFYRASSDTLTHLYTFTSTFTEPLYPGFGVYYVGSSVSLK</sequence>
<feature type="region of interest" description="Disordered" evidence="7">
    <location>
        <begin position="915"/>
        <end position="938"/>
    </location>
</feature>
<evidence type="ECO:0000256" key="7">
    <source>
        <dbReference type="SAM" id="MobiDB-lite"/>
    </source>
</evidence>
<feature type="region of interest" description="Disordered" evidence="7">
    <location>
        <begin position="1"/>
        <end position="35"/>
    </location>
</feature>
<evidence type="ECO:0000259" key="8">
    <source>
        <dbReference type="PROSITE" id="PS50188"/>
    </source>
</evidence>
<dbReference type="PRINTS" id="PR01407">
    <property type="entry name" value="BUTYPHLNCDUF"/>
</dbReference>
<dbReference type="Gene3D" id="1.10.533.10">
    <property type="entry name" value="Death Domain, Fas"/>
    <property type="match status" value="2"/>
</dbReference>
<dbReference type="InterPro" id="IPR001611">
    <property type="entry name" value="Leu-rich_rpt"/>
</dbReference>
<dbReference type="Ensembl" id="ENSSTUT00000014182.1">
    <property type="protein sequence ID" value="ENSSTUP00000013418.1"/>
    <property type="gene ID" value="ENSSTUG00000006204.1"/>
</dbReference>
<dbReference type="FunFam" id="2.60.120.920:FF:000037">
    <property type="entry name" value="Si:dkey-191j3.2"/>
    <property type="match status" value="1"/>
</dbReference>
<feature type="domain" description="NACHT" evidence="9">
    <location>
        <begin position="1057"/>
        <end position="1191"/>
    </location>
</feature>
<dbReference type="InterPro" id="IPR029495">
    <property type="entry name" value="NACHT-assoc"/>
</dbReference>
<dbReference type="SMART" id="SM01289">
    <property type="entry name" value="PYRIN"/>
    <property type="match status" value="2"/>
</dbReference>
<evidence type="ECO:0000256" key="1">
    <source>
        <dbReference type="ARBA" id="ARBA00004496"/>
    </source>
</evidence>
<dbReference type="GO" id="GO:0005737">
    <property type="term" value="C:cytoplasm"/>
    <property type="evidence" value="ECO:0007669"/>
    <property type="project" value="UniProtKB-SubCell"/>
</dbReference>
<comment type="subcellular location">
    <subcellularLocation>
        <location evidence="1">Cytoplasm</location>
    </subcellularLocation>
</comment>
<keyword evidence="5" id="KW-0547">Nucleotide-binding</keyword>
<dbReference type="CDD" id="cd16040">
    <property type="entry name" value="SPRY_PRY_SNTX"/>
    <property type="match status" value="1"/>
</dbReference>
<dbReference type="FunFam" id="3.80.10.10:FF:000100">
    <property type="entry name" value="Si:dkey-11n14.1"/>
    <property type="match status" value="1"/>
</dbReference>
<feature type="compositionally biased region" description="Polar residues" evidence="7">
    <location>
        <begin position="67"/>
        <end position="77"/>
    </location>
</feature>
<evidence type="ECO:0000256" key="6">
    <source>
        <dbReference type="ARBA" id="ARBA00022840"/>
    </source>
</evidence>
<dbReference type="PROSITE" id="PS50188">
    <property type="entry name" value="B302_SPRY"/>
    <property type="match status" value="1"/>
</dbReference>
<dbReference type="Gene3D" id="3.40.50.300">
    <property type="entry name" value="P-loop containing nucleotide triphosphate hydrolases"/>
    <property type="match status" value="2"/>
</dbReference>
<feature type="region of interest" description="Disordered" evidence="7">
    <location>
        <begin position="114"/>
        <end position="137"/>
    </location>
</feature>
<dbReference type="InterPro" id="IPR027417">
    <property type="entry name" value="P-loop_NTPase"/>
</dbReference>
<evidence type="ECO:0000256" key="4">
    <source>
        <dbReference type="ARBA" id="ARBA00022737"/>
    </source>
</evidence>
<reference evidence="10" key="2">
    <citation type="submission" date="2025-09" db="UniProtKB">
        <authorList>
            <consortium name="Ensembl"/>
        </authorList>
    </citation>
    <scope>IDENTIFICATION</scope>
</reference>
<reference evidence="10" key="1">
    <citation type="submission" date="2025-08" db="UniProtKB">
        <authorList>
            <consortium name="Ensembl"/>
        </authorList>
    </citation>
    <scope>IDENTIFICATION</scope>
</reference>
<dbReference type="GeneTree" id="ENSGT01150000286904"/>
<feature type="compositionally biased region" description="Basic and acidic residues" evidence="7">
    <location>
        <begin position="1"/>
        <end position="17"/>
    </location>
</feature>
<dbReference type="Pfam" id="PF17779">
    <property type="entry name" value="WHD_NOD2"/>
    <property type="match status" value="2"/>
</dbReference>
<feature type="region of interest" description="Disordered" evidence="7">
    <location>
        <begin position="852"/>
        <end position="876"/>
    </location>
</feature>
<dbReference type="InterPro" id="IPR041267">
    <property type="entry name" value="NLRP_HD2"/>
</dbReference>
<dbReference type="InterPro" id="IPR041075">
    <property type="entry name" value="NOD1/2_WH"/>
</dbReference>
<dbReference type="Proteomes" id="UP000472277">
    <property type="component" value="Chromosome 15"/>
</dbReference>
<dbReference type="InterPro" id="IPR003879">
    <property type="entry name" value="Butyrophylin_SPRY"/>
</dbReference>
<evidence type="ECO:0000256" key="5">
    <source>
        <dbReference type="ARBA" id="ARBA00022741"/>
    </source>
</evidence>
<dbReference type="SUPFAM" id="SSF49899">
    <property type="entry name" value="Concanavalin A-like lectins/glucanases"/>
    <property type="match status" value="1"/>
</dbReference>
<dbReference type="SMART" id="SM00368">
    <property type="entry name" value="LRR_RI"/>
    <property type="match status" value="10"/>
</dbReference>
<dbReference type="PANTHER" id="PTHR24106">
    <property type="entry name" value="NACHT, LRR AND CARD DOMAINS-CONTAINING"/>
    <property type="match status" value="1"/>
</dbReference>
<dbReference type="InterPro" id="IPR006574">
    <property type="entry name" value="PRY"/>
</dbReference>
<dbReference type="SUPFAM" id="SSF52540">
    <property type="entry name" value="P-loop containing nucleoside triphosphate hydrolases"/>
    <property type="match status" value="1"/>
</dbReference>
<evidence type="ECO:0000313" key="10">
    <source>
        <dbReference type="Ensembl" id="ENSSTUP00000013418.1"/>
    </source>
</evidence>
<dbReference type="InterPro" id="IPR003877">
    <property type="entry name" value="SPRY_dom"/>
</dbReference>
<evidence type="ECO:0000259" key="9">
    <source>
        <dbReference type="PROSITE" id="PS50837"/>
    </source>
</evidence>
<keyword evidence="2" id="KW-0963">Cytoplasm</keyword>
<protein>
    <recommendedName>
        <fullName evidence="12">B30.2/SPRY domain-containing protein</fullName>
    </recommendedName>
</protein>
<dbReference type="Pfam" id="PF14484">
    <property type="entry name" value="FISNA"/>
    <property type="match status" value="2"/>
</dbReference>
<feature type="compositionally biased region" description="Basic and acidic residues" evidence="7">
    <location>
        <begin position="116"/>
        <end position="125"/>
    </location>
</feature>
<dbReference type="InterPro" id="IPR032675">
    <property type="entry name" value="LRR_dom_sf"/>
</dbReference>
<dbReference type="InParanoid" id="A0A673WWA5"/>
<dbReference type="Pfam" id="PF00622">
    <property type="entry name" value="SPRY"/>
    <property type="match status" value="1"/>
</dbReference>
<evidence type="ECO:0000256" key="2">
    <source>
        <dbReference type="ARBA" id="ARBA00022490"/>
    </source>
</evidence>
<dbReference type="InterPro" id="IPR013320">
    <property type="entry name" value="ConA-like_dom_sf"/>
</dbReference>
<proteinExistence type="predicted"/>
<feature type="region of interest" description="Disordered" evidence="7">
    <location>
        <begin position="48"/>
        <end position="77"/>
    </location>
</feature>
<keyword evidence="6" id="KW-0067">ATP-binding</keyword>
<dbReference type="InterPro" id="IPR051261">
    <property type="entry name" value="NLR"/>
</dbReference>
<feature type="domain" description="NACHT" evidence="9">
    <location>
        <begin position="256"/>
        <end position="390"/>
    </location>
</feature>
<dbReference type="PROSITE" id="PS50837">
    <property type="entry name" value="NACHT"/>
    <property type="match status" value="2"/>
</dbReference>
<dbReference type="InterPro" id="IPR001870">
    <property type="entry name" value="B30.2/SPRY"/>
</dbReference>
<dbReference type="Pfam" id="PF13765">
    <property type="entry name" value="PRY"/>
    <property type="match status" value="1"/>
</dbReference>
<dbReference type="FunFam" id="3.80.10.10:FF:000714">
    <property type="entry name" value="Si:ch211-149a19.3"/>
    <property type="match status" value="1"/>
</dbReference>
<keyword evidence="3" id="KW-0433">Leucine-rich repeat</keyword>
<evidence type="ECO:0000256" key="3">
    <source>
        <dbReference type="ARBA" id="ARBA00022614"/>
    </source>
</evidence>
<dbReference type="InterPro" id="IPR011029">
    <property type="entry name" value="DEATH-like_dom_sf"/>
</dbReference>
<dbReference type="SUPFAM" id="SSF52047">
    <property type="entry name" value="RNI-like"/>
    <property type="match status" value="2"/>
</dbReference>
<name>A0A673WWA5_SALTR</name>
<dbReference type="Pfam" id="PF05729">
    <property type="entry name" value="NACHT"/>
    <property type="match status" value="2"/>
</dbReference>
<dbReference type="Pfam" id="PF13516">
    <property type="entry name" value="LRR_6"/>
    <property type="match status" value="5"/>
</dbReference>
<dbReference type="InterPro" id="IPR004020">
    <property type="entry name" value="DAPIN"/>
</dbReference>
<dbReference type="SMART" id="SM01288">
    <property type="entry name" value="FISNA"/>
    <property type="match status" value="2"/>
</dbReference>
<evidence type="ECO:0008006" key="12">
    <source>
        <dbReference type="Google" id="ProtNLM"/>
    </source>
</evidence>
<dbReference type="SMART" id="SM00449">
    <property type="entry name" value="SPRY"/>
    <property type="match status" value="1"/>
</dbReference>
<dbReference type="SMART" id="SM00589">
    <property type="entry name" value="PRY"/>
    <property type="match status" value="1"/>
</dbReference>
<keyword evidence="4" id="KW-0677">Repeat</keyword>
<keyword evidence="11" id="KW-1185">Reference proteome</keyword>
<evidence type="ECO:0000313" key="11">
    <source>
        <dbReference type="Proteomes" id="UP000472277"/>
    </source>
</evidence>
<dbReference type="CDD" id="cd00116">
    <property type="entry name" value="LRR_RI"/>
    <property type="match status" value="1"/>
</dbReference>
<dbReference type="FunFam" id="3.40.50.300:FF:001524">
    <property type="entry name" value="Si:dkey-126g1.7"/>
    <property type="match status" value="2"/>
</dbReference>
<dbReference type="Gene3D" id="3.80.10.10">
    <property type="entry name" value="Ribonuclease Inhibitor"/>
    <property type="match status" value="3"/>
</dbReference>
<dbReference type="InterPro" id="IPR007111">
    <property type="entry name" value="NACHT_NTPase"/>
</dbReference>
<dbReference type="PROSITE" id="PS51450">
    <property type="entry name" value="LRR"/>
    <property type="match status" value="3"/>
</dbReference>